<dbReference type="PANTHER" id="PTHR35007">
    <property type="entry name" value="INTEGRAL MEMBRANE PROTEIN-RELATED"/>
    <property type="match status" value="1"/>
</dbReference>
<keyword evidence="2" id="KW-1003">Cell membrane</keyword>
<dbReference type="Pfam" id="PF00482">
    <property type="entry name" value="T2SSF"/>
    <property type="match status" value="1"/>
</dbReference>
<keyword evidence="3 6" id="KW-0812">Transmembrane</keyword>
<protein>
    <submittedName>
        <fullName evidence="8">Type II secretion system F family protein</fullName>
    </submittedName>
</protein>
<evidence type="ECO:0000256" key="3">
    <source>
        <dbReference type="ARBA" id="ARBA00022692"/>
    </source>
</evidence>
<dbReference type="KEGG" id="aaut:ACETAC_01375"/>
<sequence length="139" mass="15252">MSGGLSFYEALEWASKDNAYTKTELGKELKRAVEKTKMGLDFGDVMKEFSIRTGVVDIQRLSIAVIQAQKYGTSIAETLSREVTDCRERYKAEIIGQAITSEKKTDASLIILALPTMIMTVAPMAISFMQMGGMGVIGK</sequence>
<evidence type="ECO:0000256" key="5">
    <source>
        <dbReference type="ARBA" id="ARBA00023136"/>
    </source>
</evidence>
<dbReference type="EMBL" id="CP060096">
    <property type="protein sequence ID" value="QSZ27594.1"/>
    <property type="molecule type" value="Genomic_DNA"/>
</dbReference>
<comment type="subcellular location">
    <subcellularLocation>
        <location evidence="1">Cell membrane</location>
        <topology evidence="1">Multi-pass membrane protein</topology>
    </subcellularLocation>
</comment>
<accession>A0A975GAL4</accession>
<evidence type="ECO:0000313" key="8">
    <source>
        <dbReference type="EMBL" id="QSZ27594.1"/>
    </source>
</evidence>
<dbReference type="AlphaFoldDB" id="A0A975GAL4"/>
<feature type="domain" description="Type II secretion system protein GspF" evidence="7">
    <location>
        <begin position="2"/>
        <end position="121"/>
    </location>
</feature>
<keyword evidence="5 6" id="KW-0472">Membrane</keyword>
<gene>
    <name evidence="8" type="ORF">ACETAC_01375</name>
</gene>
<evidence type="ECO:0000256" key="1">
    <source>
        <dbReference type="ARBA" id="ARBA00004651"/>
    </source>
</evidence>
<dbReference type="InterPro" id="IPR018076">
    <property type="entry name" value="T2SS_GspF_dom"/>
</dbReference>
<organism evidence="8 9">
    <name type="scientific">Aceticella autotrophica</name>
    <dbReference type="NCBI Taxonomy" id="2755338"/>
    <lineage>
        <taxon>Bacteria</taxon>
        <taxon>Bacillati</taxon>
        <taxon>Bacillota</taxon>
        <taxon>Clostridia</taxon>
        <taxon>Thermoanaerobacterales</taxon>
        <taxon>Thermoanaerobacteraceae</taxon>
        <taxon>Aceticella</taxon>
    </lineage>
</organism>
<dbReference type="PANTHER" id="PTHR35007:SF2">
    <property type="entry name" value="PILUS ASSEMBLE PROTEIN"/>
    <property type="match status" value="1"/>
</dbReference>
<feature type="transmembrane region" description="Helical" evidence="6">
    <location>
        <begin position="109"/>
        <end position="129"/>
    </location>
</feature>
<dbReference type="GO" id="GO:0005886">
    <property type="term" value="C:plasma membrane"/>
    <property type="evidence" value="ECO:0007669"/>
    <property type="project" value="UniProtKB-SubCell"/>
</dbReference>
<evidence type="ECO:0000256" key="4">
    <source>
        <dbReference type="ARBA" id="ARBA00022989"/>
    </source>
</evidence>
<dbReference type="Proteomes" id="UP000671913">
    <property type="component" value="Chromosome"/>
</dbReference>
<keyword evidence="4 6" id="KW-1133">Transmembrane helix</keyword>
<evidence type="ECO:0000313" key="9">
    <source>
        <dbReference type="Proteomes" id="UP000671913"/>
    </source>
</evidence>
<proteinExistence type="predicted"/>
<keyword evidence="9" id="KW-1185">Reference proteome</keyword>
<evidence type="ECO:0000256" key="2">
    <source>
        <dbReference type="ARBA" id="ARBA00022475"/>
    </source>
</evidence>
<evidence type="ECO:0000259" key="7">
    <source>
        <dbReference type="Pfam" id="PF00482"/>
    </source>
</evidence>
<reference evidence="8" key="1">
    <citation type="submission" date="2020-08" db="EMBL/GenBank/DDBJ databases">
        <title>Genomic insights into the carbon and energy metabolism of the first obligate autotrophic acetogenic bacterium Aceticella autotrophica gen. nov., sp. nov.</title>
        <authorList>
            <person name="Toshchakov S.V."/>
            <person name="Elcheninov A.G."/>
            <person name="Kublanov I.V."/>
            <person name="Frolov E.N."/>
            <person name="Lebedinsky A.V."/>
        </authorList>
    </citation>
    <scope>NUCLEOTIDE SEQUENCE</scope>
    <source>
        <strain evidence="8">3443-3Ac</strain>
    </source>
</reference>
<name>A0A975GAL4_9THEO</name>
<evidence type="ECO:0000256" key="6">
    <source>
        <dbReference type="SAM" id="Phobius"/>
    </source>
</evidence>